<feature type="compositionally biased region" description="Polar residues" evidence="4">
    <location>
        <begin position="776"/>
        <end position="794"/>
    </location>
</feature>
<keyword evidence="3" id="KW-0862">Zinc</keyword>
<dbReference type="InterPro" id="IPR011124">
    <property type="entry name" value="Znf_CW"/>
</dbReference>
<sequence>MDRRGSGILIVTKGGRDAIKGLGLGLGLGLGAGRREMVESELEEGEACSFQNHEDYDATVDPDVALSYIDEKIQDVLGHFQKDFEGGVSAENLGAKFGGYGSFLPTYQRSPVWSHPKTPQKNHSQNMPISPNNLQLEGGQGDAVQCSTGTQSSRFGPSSGNSLRLAANKGFSLDDGTNQEKYMATDTSTCKHESLNKKTTSTSDQKTLKVRIKMGPDSLSTQKNAAIYSEIGLDVSPSSSLDDSPSESEGISRGPQDASFESPTIILQIMTDLPQLLSPLLGNIIELTLKETCARDFPGPVHMDDPESFDMSLTESNQVKGDRKLLVGNGRKMKSLEGCESSMDDKGSTKKNTQNDVGILSKKEQSTGALTMEELVSKTMKLPLLSSSYSFSDDLVKAVDGPCDSLKENKVMVREKTFSDQGQKERMEPTSAEVNGFAEKSKGCSGRKVVGDKASLDNYTVKENPHADKNCQSMVAESNVSKVRTAQNTEEPPKKANQRGNLSEQDGIEHTFLGSKKKPKGSHGTMVIDREKENWKVGSSLVPKTKKSSDDSSASRNETEDVRIQKNLGKTRDTYRDFFGELEDEEDRLEIPYEEKLKETEVVERSAPATSCGAKERSSGKKVDKPLTAEIYPKTVTKVWCTGNANGTDVENGKGIPVMIPPVEMEDNWVQCDQCHRWRLLPVGTNPDNLPEKWLCSMLDWLPDMNRCSFTEDETTKALIALYQGPPLDGQSNLQNASSSVMVGGAMGTSQHPDQHQLNNYLHAAPGGKKFMKEIPNSTNKDSFSQSSYSTKKNLQPAVKSRSLNDVNKSPVVSEADVPAEKHKNKQRMLEHNSDRGDMKNMKVNSRRDPDQDCSRPSKKSKSDKVHSTNEEWIEQSGTTRKVGGHSSNSTLPTTSVGKDRPRQKDHSSSRDSKSGKDRQPVSADNTKGKRQGSLDEGSRDLGNCDSIGSVKKRKLKVYQDAQTYSPGNPLLQESKTSEHGFSGSRKEKKPKISKSEGKESSASKGSGRSDKKVSHTKNQKFRQNPESSLSQRSLDGMDCSKRDLGSIQASVAATSSSSKVSGSHKTKASFQEVKGSPVESVSSSPIRISNTDKFTKKEIIGKGDSHDITAVESPRRCSDREDDGGSDRSGTARKDKSFTVAHRSDFQDKGVNHMSDTKLKAQTTNYCSNGGVDTMVPDGTYPGIEQQIKHPGEDKVDVYYANTSQTRKNGIESGLEDNNDSYKSVSHVDKVKNPSSPCQLKDQSPSQEAKHKDGKIKLQEKFGFKPDQSENIHTGKKDYSVKNESRKKENHLNRGNDFQDVSMDAQCKQEVYLAPLQNQLPECDTERSTKRSLLERTDQEVHGKGKPSLSLPSEGPQAETLVRCPRPVGLHKGNGDMEDDPSKVDDVSKLQKKNLKKTDHQNGNQQTGSRNPILNGHKSKELDAPSPVRRDSYTHAANNALKEAKDLKHLADRMKHSGSIGESTSLYFQAALKFLHGASLLESGSNDNTKHNEMIQSKQIYSSTAKLCEFCAYEYEKSKDMASAALAYKCMEVAYMRVVYSSHTSASRDRHDLQTALQMIPLGESPSSSASDVDNVNNSTAADKVAVSKSVNSPQVAGNHVIAARNRPNIVRLLSFAQDVNFAMEASRKSHNAFAAANSSMGVGKNADGISSIKKALDFSFQDVEGLLHLVKVAVEALIWLLLRLVQSLSTEREVKESQINECSGCVNKHYRLKLETVQAGCCLHAESDRFEQLRLIPDTATI</sequence>
<dbReference type="InterPro" id="IPR056406">
    <property type="entry name" value="THD_CWZF3/5/7"/>
</dbReference>
<feature type="compositionally biased region" description="Basic and acidic residues" evidence="4">
    <location>
        <begin position="1094"/>
        <end position="1158"/>
    </location>
</feature>
<feature type="compositionally biased region" description="Basic and acidic residues" evidence="4">
    <location>
        <begin position="994"/>
        <end position="1014"/>
    </location>
</feature>
<keyword evidence="1" id="KW-0479">Metal-binding</keyword>
<feature type="compositionally biased region" description="Low complexity" evidence="4">
    <location>
        <begin position="236"/>
        <end position="249"/>
    </location>
</feature>
<evidence type="ECO:0000256" key="4">
    <source>
        <dbReference type="SAM" id="MobiDB-lite"/>
    </source>
</evidence>
<keyword evidence="7" id="KW-1185">Reference proteome</keyword>
<feature type="compositionally biased region" description="Basic and acidic residues" evidence="4">
    <location>
        <begin position="1249"/>
        <end position="1295"/>
    </location>
</feature>
<reference evidence="6 7" key="1">
    <citation type="submission" date="2024-01" db="EMBL/GenBank/DDBJ databases">
        <title>The genomes of 5 underutilized Papilionoideae crops provide insights into root nodulation and disease resistanc.</title>
        <authorList>
            <person name="Jiang F."/>
        </authorList>
    </citation>
    <scope>NUCLEOTIDE SEQUENCE [LARGE SCALE GENOMIC DNA]</scope>
    <source>
        <strain evidence="6">DUOXIRENSHENG_FW03</strain>
        <tissue evidence="6">Leaves</tissue>
    </source>
</reference>
<feature type="compositionally biased region" description="Basic and acidic residues" evidence="4">
    <location>
        <begin position="1381"/>
        <end position="1390"/>
    </location>
</feature>
<feature type="region of interest" description="Disordered" evidence="4">
    <location>
        <begin position="234"/>
        <end position="259"/>
    </location>
</feature>
<feature type="domain" description="CW-type" evidence="5">
    <location>
        <begin position="663"/>
        <end position="716"/>
    </location>
</feature>
<feature type="compositionally biased region" description="Polar residues" evidence="4">
    <location>
        <begin position="145"/>
        <end position="161"/>
    </location>
</feature>
<dbReference type="GO" id="GO:0008270">
    <property type="term" value="F:zinc ion binding"/>
    <property type="evidence" value="ECO:0007669"/>
    <property type="project" value="UniProtKB-KW"/>
</dbReference>
<dbReference type="Proteomes" id="UP001386955">
    <property type="component" value="Unassembled WGS sequence"/>
</dbReference>
<dbReference type="InterPro" id="IPR055300">
    <property type="entry name" value="CWZF3/5/7"/>
</dbReference>
<evidence type="ECO:0000256" key="2">
    <source>
        <dbReference type="ARBA" id="ARBA00022771"/>
    </source>
</evidence>
<feature type="compositionally biased region" description="Low complexity" evidence="4">
    <location>
        <begin position="1050"/>
        <end position="1062"/>
    </location>
</feature>
<evidence type="ECO:0000256" key="3">
    <source>
        <dbReference type="ARBA" id="ARBA00022833"/>
    </source>
</evidence>
<feature type="region of interest" description="Disordered" evidence="4">
    <location>
        <begin position="1210"/>
        <end position="1299"/>
    </location>
</feature>
<feature type="region of interest" description="Disordered" evidence="4">
    <location>
        <begin position="1324"/>
        <end position="1429"/>
    </location>
</feature>
<feature type="compositionally biased region" description="Polar residues" evidence="4">
    <location>
        <begin position="1022"/>
        <end position="1034"/>
    </location>
</feature>
<feature type="region of interest" description="Disordered" evidence="4">
    <location>
        <begin position="769"/>
        <end position="1158"/>
    </location>
</feature>
<evidence type="ECO:0000259" key="5">
    <source>
        <dbReference type="PROSITE" id="PS51050"/>
    </source>
</evidence>
<evidence type="ECO:0000313" key="6">
    <source>
        <dbReference type="EMBL" id="KAK7396860.1"/>
    </source>
</evidence>
<feature type="region of interest" description="Disordered" evidence="4">
    <location>
        <begin position="478"/>
        <end position="566"/>
    </location>
</feature>
<gene>
    <name evidence="6" type="ORF">VNO78_18022</name>
</gene>
<organism evidence="6 7">
    <name type="scientific">Psophocarpus tetragonolobus</name>
    <name type="common">Winged bean</name>
    <name type="synonym">Dolichos tetragonolobus</name>
    <dbReference type="NCBI Taxonomy" id="3891"/>
    <lineage>
        <taxon>Eukaryota</taxon>
        <taxon>Viridiplantae</taxon>
        <taxon>Streptophyta</taxon>
        <taxon>Embryophyta</taxon>
        <taxon>Tracheophyta</taxon>
        <taxon>Spermatophyta</taxon>
        <taxon>Magnoliopsida</taxon>
        <taxon>eudicotyledons</taxon>
        <taxon>Gunneridae</taxon>
        <taxon>Pentapetalae</taxon>
        <taxon>rosids</taxon>
        <taxon>fabids</taxon>
        <taxon>Fabales</taxon>
        <taxon>Fabaceae</taxon>
        <taxon>Papilionoideae</taxon>
        <taxon>50 kb inversion clade</taxon>
        <taxon>NPAAA clade</taxon>
        <taxon>indigoferoid/millettioid clade</taxon>
        <taxon>Phaseoleae</taxon>
        <taxon>Psophocarpus</taxon>
    </lineage>
</organism>
<feature type="compositionally biased region" description="Basic and acidic residues" evidence="4">
    <location>
        <begin position="1419"/>
        <end position="1429"/>
    </location>
</feature>
<accession>A0AAN9SIK6</accession>
<comment type="caution">
    <text evidence="6">The sequence shown here is derived from an EMBL/GenBank/DDBJ whole genome shotgun (WGS) entry which is preliminary data.</text>
</comment>
<keyword evidence="2" id="KW-0863">Zinc-finger</keyword>
<dbReference type="EMBL" id="JAYMYS010000004">
    <property type="protein sequence ID" value="KAK7396860.1"/>
    <property type="molecule type" value="Genomic_DNA"/>
</dbReference>
<protein>
    <recommendedName>
        <fullName evidence="5">CW-type domain-containing protein</fullName>
    </recommendedName>
</protein>
<dbReference type="Gene3D" id="3.30.40.100">
    <property type="match status" value="1"/>
</dbReference>
<feature type="compositionally biased region" description="Polar residues" evidence="4">
    <location>
        <begin position="961"/>
        <end position="975"/>
    </location>
</feature>
<dbReference type="PANTHER" id="PTHR46524:SF7">
    <property type="entry name" value="CW-TYPE ZINC FINGER"/>
    <property type="match status" value="1"/>
</dbReference>
<feature type="region of interest" description="Disordered" evidence="4">
    <location>
        <begin position="336"/>
        <end position="355"/>
    </location>
</feature>
<evidence type="ECO:0000256" key="1">
    <source>
        <dbReference type="ARBA" id="ARBA00022723"/>
    </source>
</evidence>
<dbReference type="PROSITE" id="PS51050">
    <property type="entry name" value="ZF_CW"/>
    <property type="match status" value="1"/>
</dbReference>
<dbReference type="Pfam" id="PF07496">
    <property type="entry name" value="zf-CW"/>
    <property type="match status" value="1"/>
</dbReference>
<feature type="compositionally biased region" description="Basic and acidic residues" evidence="4">
    <location>
        <begin position="557"/>
        <end position="566"/>
    </location>
</feature>
<dbReference type="PANTHER" id="PTHR46524">
    <property type="entry name" value="CW-TYPE ZINC FINGER"/>
    <property type="match status" value="1"/>
</dbReference>
<proteinExistence type="predicted"/>
<dbReference type="Pfam" id="PF24756">
    <property type="entry name" value="THD_CWZF3-5-7"/>
    <property type="match status" value="1"/>
</dbReference>
<feature type="compositionally biased region" description="Polar residues" evidence="4">
    <location>
        <begin position="1402"/>
        <end position="1413"/>
    </location>
</feature>
<name>A0AAN9SIK6_PSOTE</name>
<evidence type="ECO:0000313" key="7">
    <source>
        <dbReference type="Proteomes" id="UP001386955"/>
    </source>
</evidence>
<feature type="compositionally biased region" description="Polar residues" evidence="4">
    <location>
        <begin position="1080"/>
        <end position="1093"/>
    </location>
</feature>
<feature type="compositionally biased region" description="Polar residues" evidence="4">
    <location>
        <begin position="478"/>
        <end position="490"/>
    </location>
</feature>
<feature type="compositionally biased region" description="Basic and acidic residues" evidence="4">
    <location>
        <begin position="898"/>
        <end position="920"/>
    </location>
</feature>
<feature type="compositionally biased region" description="Basic and acidic residues" evidence="4">
    <location>
        <begin position="828"/>
        <end position="870"/>
    </location>
</feature>
<feature type="region of interest" description="Disordered" evidence="4">
    <location>
        <begin position="138"/>
        <end position="161"/>
    </location>
</feature>
<feature type="compositionally biased region" description="Basic and acidic residues" evidence="4">
    <location>
        <begin position="1325"/>
        <end position="1344"/>
    </location>
</feature>
<feature type="compositionally biased region" description="Polar residues" evidence="4">
    <location>
        <begin position="876"/>
        <end position="897"/>
    </location>
</feature>
<feature type="compositionally biased region" description="Polar residues" evidence="4">
    <location>
        <begin position="1234"/>
        <end position="1248"/>
    </location>
</feature>